<evidence type="ECO:0000313" key="1">
    <source>
        <dbReference type="EMBL" id="GJS97592.1"/>
    </source>
</evidence>
<protein>
    <submittedName>
        <fullName evidence="1">Uncharacterized protein</fullName>
    </submittedName>
</protein>
<reference evidence="1" key="2">
    <citation type="submission" date="2022-01" db="EMBL/GenBank/DDBJ databases">
        <authorList>
            <person name="Yamashiro T."/>
            <person name="Shiraishi A."/>
            <person name="Satake H."/>
            <person name="Nakayama K."/>
        </authorList>
    </citation>
    <scope>NUCLEOTIDE SEQUENCE</scope>
</reference>
<dbReference type="Proteomes" id="UP001151760">
    <property type="component" value="Unassembled WGS sequence"/>
</dbReference>
<evidence type="ECO:0000313" key="2">
    <source>
        <dbReference type="Proteomes" id="UP001151760"/>
    </source>
</evidence>
<comment type="caution">
    <text evidence="1">The sequence shown here is derived from an EMBL/GenBank/DDBJ whole genome shotgun (WGS) entry which is preliminary data.</text>
</comment>
<gene>
    <name evidence="1" type="ORF">Tco_0804560</name>
</gene>
<proteinExistence type="predicted"/>
<dbReference type="PANTHER" id="PTHR47150">
    <property type="entry name" value="OS12G0169200 PROTEIN"/>
    <property type="match status" value="1"/>
</dbReference>
<keyword evidence="2" id="KW-1185">Reference proteome</keyword>
<name>A0ABQ5A5N7_9ASTR</name>
<organism evidence="1 2">
    <name type="scientific">Tanacetum coccineum</name>
    <dbReference type="NCBI Taxonomy" id="301880"/>
    <lineage>
        <taxon>Eukaryota</taxon>
        <taxon>Viridiplantae</taxon>
        <taxon>Streptophyta</taxon>
        <taxon>Embryophyta</taxon>
        <taxon>Tracheophyta</taxon>
        <taxon>Spermatophyta</taxon>
        <taxon>Magnoliopsida</taxon>
        <taxon>eudicotyledons</taxon>
        <taxon>Gunneridae</taxon>
        <taxon>Pentapetalae</taxon>
        <taxon>asterids</taxon>
        <taxon>campanulids</taxon>
        <taxon>Asterales</taxon>
        <taxon>Asteraceae</taxon>
        <taxon>Asteroideae</taxon>
        <taxon>Anthemideae</taxon>
        <taxon>Anthemidinae</taxon>
        <taxon>Tanacetum</taxon>
    </lineage>
</organism>
<reference evidence="1" key="1">
    <citation type="journal article" date="2022" name="Int. J. Mol. Sci.">
        <title>Draft Genome of Tanacetum Coccineum: Genomic Comparison of Closely Related Tanacetum-Family Plants.</title>
        <authorList>
            <person name="Yamashiro T."/>
            <person name="Shiraishi A."/>
            <person name="Nakayama K."/>
            <person name="Satake H."/>
        </authorList>
    </citation>
    <scope>NUCLEOTIDE SEQUENCE</scope>
</reference>
<accession>A0ABQ5A5N7</accession>
<sequence>MMSDSDGGDLSDIDDFDDLDMIMQQVQSEQHQEEEEAERVRHRNYIYRERLEAEARLMADYFGPHPKYPEYYFRKRYRMSRSLFLEIVSGIENYIQMHHPLLPHFDFFGV</sequence>
<dbReference type="PANTHER" id="PTHR47150:SF5">
    <property type="entry name" value="OS07G0546750 PROTEIN"/>
    <property type="match status" value="1"/>
</dbReference>
<dbReference type="EMBL" id="BQNB010011975">
    <property type="protein sequence ID" value="GJS97592.1"/>
    <property type="molecule type" value="Genomic_DNA"/>
</dbReference>